<dbReference type="EMBL" id="BPLR01007522">
    <property type="protein sequence ID" value="GIY17541.1"/>
    <property type="molecule type" value="Genomic_DNA"/>
</dbReference>
<evidence type="ECO:0000313" key="1">
    <source>
        <dbReference type="EMBL" id="GIY17541.1"/>
    </source>
</evidence>
<sequence length="119" mass="13038">MHAGHPFLFVPESLRDFPPPPRPSEEAPFYSSSAFCPIASRENSSLNFEFLESLRGTVLAGHPLLFVWNRRVTCPPPPSEEAPFPRSSAFCPIASGENSSRSVGEKSVNVAIGFKVLLH</sequence>
<gene>
    <name evidence="1" type="ORF">CEXT_200871</name>
</gene>
<evidence type="ECO:0000313" key="2">
    <source>
        <dbReference type="Proteomes" id="UP001054945"/>
    </source>
</evidence>
<proteinExistence type="predicted"/>
<keyword evidence="2" id="KW-1185">Reference proteome</keyword>
<protein>
    <submittedName>
        <fullName evidence="1">Uncharacterized protein</fullName>
    </submittedName>
</protein>
<dbReference type="Proteomes" id="UP001054945">
    <property type="component" value="Unassembled WGS sequence"/>
</dbReference>
<organism evidence="1 2">
    <name type="scientific">Caerostris extrusa</name>
    <name type="common">Bark spider</name>
    <name type="synonym">Caerostris bankana</name>
    <dbReference type="NCBI Taxonomy" id="172846"/>
    <lineage>
        <taxon>Eukaryota</taxon>
        <taxon>Metazoa</taxon>
        <taxon>Ecdysozoa</taxon>
        <taxon>Arthropoda</taxon>
        <taxon>Chelicerata</taxon>
        <taxon>Arachnida</taxon>
        <taxon>Araneae</taxon>
        <taxon>Araneomorphae</taxon>
        <taxon>Entelegynae</taxon>
        <taxon>Araneoidea</taxon>
        <taxon>Araneidae</taxon>
        <taxon>Caerostris</taxon>
    </lineage>
</organism>
<name>A0AAV4RA53_CAEEX</name>
<reference evidence="1 2" key="1">
    <citation type="submission" date="2021-06" db="EMBL/GenBank/DDBJ databases">
        <title>Caerostris extrusa draft genome.</title>
        <authorList>
            <person name="Kono N."/>
            <person name="Arakawa K."/>
        </authorList>
    </citation>
    <scope>NUCLEOTIDE SEQUENCE [LARGE SCALE GENOMIC DNA]</scope>
</reference>
<comment type="caution">
    <text evidence="1">The sequence shown here is derived from an EMBL/GenBank/DDBJ whole genome shotgun (WGS) entry which is preliminary data.</text>
</comment>
<accession>A0AAV4RA53</accession>
<dbReference type="AlphaFoldDB" id="A0AAV4RA53"/>